<evidence type="ECO:0000313" key="3">
    <source>
        <dbReference type="Proteomes" id="UP000190888"/>
    </source>
</evidence>
<keyword evidence="1" id="KW-0472">Membrane</keyword>
<proteinExistence type="predicted"/>
<dbReference type="EMBL" id="FUWH01000008">
    <property type="protein sequence ID" value="SKA01142.1"/>
    <property type="molecule type" value="Genomic_DNA"/>
</dbReference>
<dbReference type="Proteomes" id="UP000190888">
    <property type="component" value="Unassembled WGS sequence"/>
</dbReference>
<evidence type="ECO:0000256" key="1">
    <source>
        <dbReference type="SAM" id="Phobius"/>
    </source>
</evidence>
<keyword evidence="1" id="KW-0812">Transmembrane</keyword>
<feature type="transmembrane region" description="Helical" evidence="1">
    <location>
        <begin position="36"/>
        <end position="54"/>
    </location>
</feature>
<keyword evidence="1" id="KW-1133">Transmembrane helix</keyword>
<dbReference type="AlphaFoldDB" id="A0A1T4QBI2"/>
<keyword evidence="3" id="KW-1185">Reference proteome</keyword>
<protein>
    <submittedName>
        <fullName evidence="2">Uncharacterized protein</fullName>
    </submittedName>
</protein>
<accession>A0A1T4QBI2</accession>
<sequence length="58" mass="6756">MSNKKGLSLPFLIIAIVIGSAIYREFNFETYRFEKPALAVVYILTFVMCVYFMVRGRK</sequence>
<feature type="transmembrane region" description="Helical" evidence="1">
    <location>
        <begin position="7"/>
        <end position="24"/>
    </location>
</feature>
<organism evidence="2 3">
    <name type="scientific">Sediminibacterium ginsengisoli</name>
    <dbReference type="NCBI Taxonomy" id="413434"/>
    <lineage>
        <taxon>Bacteria</taxon>
        <taxon>Pseudomonadati</taxon>
        <taxon>Bacteroidota</taxon>
        <taxon>Chitinophagia</taxon>
        <taxon>Chitinophagales</taxon>
        <taxon>Chitinophagaceae</taxon>
        <taxon>Sediminibacterium</taxon>
    </lineage>
</organism>
<gene>
    <name evidence="2" type="ORF">SAMN04488132_10830</name>
</gene>
<name>A0A1T4QBI2_9BACT</name>
<reference evidence="2 3" key="1">
    <citation type="submission" date="2017-02" db="EMBL/GenBank/DDBJ databases">
        <authorList>
            <person name="Peterson S.W."/>
        </authorList>
    </citation>
    <scope>NUCLEOTIDE SEQUENCE [LARGE SCALE GENOMIC DNA]</scope>
    <source>
        <strain evidence="2 3">DSM 22335</strain>
    </source>
</reference>
<evidence type="ECO:0000313" key="2">
    <source>
        <dbReference type="EMBL" id="SKA01142.1"/>
    </source>
</evidence>